<dbReference type="CDD" id="cd02005">
    <property type="entry name" value="TPP_PDC_IPDC"/>
    <property type="match status" value="1"/>
</dbReference>
<dbReference type="InterPro" id="IPR000399">
    <property type="entry name" value="TPP-bd_CS"/>
</dbReference>
<evidence type="ECO:0000256" key="6">
    <source>
        <dbReference type="ARBA" id="ARBA00022723"/>
    </source>
</evidence>
<gene>
    <name evidence="17" type="primary">PDC3_2</name>
    <name evidence="17" type="ORF">FE257_008398</name>
</gene>
<evidence type="ECO:0000256" key="7">
    <source>
        <dbReference type="ARBA" id="ARBA00022793"/>
    </source>
</evidence>
<dbReference type="InterPro" id="IPR029061">
    <property type="entry name" value="THDP-binding"/>
</dbReference>
<dbReference type="InterPro" id="IPR011766">
    <property type="entry name" value="TPP_enzyme_TPP-bd"/>
</dbReference>
<comment type="catalytic activity">
    <reaction evidence="1">
        <text>a 2-oxocarboxylate + H(+) = an aldehyde + CO2</text>
        <dbReference type="Rhea" id="RHEA:11628"/>
        <dbReference type="ChEBI" id="CHEBI:15378"/>
        <dbReference type="ChEBI" id="CHEBI:16526"/>
        <dbReference type="ChEBI" id="CHEBI:17478"/>
        <dbReference type="ChEBI" id="CHEBI:35179"/>
        <dbReference type="EC" id="4.1.1.1"/>
    </reaction>
</comment>
<dbReference type="GO" id="GO:0000949">
    <property type="term" value="P:aromatic amino acid family catabolic process to alcohol via Ehrlich pathway"/>
    <property type="evidence" value="ECO:0007669"/>
    <property type="project" value="TreeGrafter"/>
</dbReference>
<sequence length="625" mass="68066">MRGGIPSAGKIKGRIILKIPETTQEAGLFLPPASLPSLSTARFLPDNHNIGNFLAYRLEELGVKDFFAVPGDSNLKLINQLLKNESLHLVGCCNELNAGYAADGYARSSLSRVAVVIVTYIVGGLSLINAIAGAYSERLKVLIISGCPSSRLLAAKTPLHHTTGGIDRDQGLRVFQEFTAKSIRLNPGEDNRARLDDALIQCIHRSLPVYIEIPTDLVELEGTPVTPLQVPPPKELIRSGGIDEILSIFISLGNKAPRPILFIGALAKYSLSQEAMIVLARKLGCAVICQPDAKSTFPESHPQFAGGFWATASTPECRQTVMESDLWAVIGGAWSDMHTIGGLDILEERGRMIDIQERSIRVPDGRLFQNLDLERFFEAVMKSSALSKNESLLSFQRKASQQNGLTSPELGTSLTVRSILDGIQQLLQGTDTLVADAGDSWFNAAGIKLPTGADFQIQLVYASLGWPLPAALGCQLARPEGRTILMIGDGAFQMTSQELSTAIRCRANMIVFIFNNLGYQIESAIHDGPYNYIANWNYATFASAMSSPKHTVKCNNPFATKEEREGAFNPAVFSMQIKTQSDLLSALDRARREPWKLALLECCIQPEDASVDLRQLALALAEATK</sequence>
<keyword evidence="13" id="KW-0472">Membrane</keyword>
<keyword evidence="13" id="KW-0812">Transmembrane</keyword>
<feature type="domain" description="Thiamine pyrophosphate enzyme TPP-binding" evidence="15">
    <location>
        <begin position="451"/>
        <end position="525"/>
    </location>
</feature>
<reference evidence="17" key="1">
    <citation type="journal article" date="2019" name="Beilstein J. Org. Chem.">
        <title>Nanangenines: drimane sesquiterpenoids as the dominant metabolite cohort of a novel Australian fungus, Aspergillus nanangensis.</title>
        <authorList>
            <person name="Lacey H.J."/>
            <person name="Gilchrist C.L.M."/>
            <person name="Crombie A."/>
            <person name="Kalaitzis J.A."/>
            <person name="Vuong D."/>
            <person name="Rutledge P.J."/>
            <person name="Turner P."/>
            <person name="Pitt J.I."/>
            <person name="Lacey E."/>
            <person name="Chooi Y.H."/>
            <person name="Piggott A.M."/>
        </authorList>
    </citation>
    <scope>NUCLEOTIDE SEQUENCE</scope>
    <source>
        <strain evidence="17">MST-FP2251</strain>
    </source>
</reference>
<dbReference type="Proteomes" id="UP001194746">
    <property type="component" value="Unassembled WGS sequence"/>
</dbReference>
<evidence type="ECO:0000256" key="10">
    <source>
        <dbReference type="ARBA" id="ARBA00023239"/>
    </source>
</evidence>
<keyword evidence="9 12" id="KW-0786">Thiamine pyrophosphate</keyword>
<dbReference type="FunFam" id="3.40.50.970:FF:000024">
    <property type="entry name" value="Pyruvate decarboxylase isozyme"/>
    <property type="match status" value="1"/>
</dbReference>
<keyword evidence="18" id="KW-1185">Reference proteome</keyword>
<evidence type="ECO:0000256" key="8">
    <source>
        <dbReference type="ARBA" id="ARBA00022842"/>
    </source>
</evidence>
<feature type="transmembrane region" description="Helical" evidence="13">
    <location>
        <begin position="113"/>
        <end position="135"/>
    </location>
</feature>
<dbReference type="EMBL" id="VCAU01000044">
    <property type="protein sequence ID" value="KAF9888640.1"/>
    <property type="molecule type" value="Genomic_DNA"/>
</dbReference>
<dbReference type="GO" id="GO:0004737">
    <property type="term" value="F:pyruvate decarboxylase activity"/>
    <property type="evidence" value="ECO:0007669"/>
    <property type="project" value="UniProtKB-EC"/>
</dbReference>
<dbReference type="InterPro" id="IPR047214">
    <property type="entry name" value="TPP_PDC_IPDC"/>
</dbReference>
<evidence type="ECO:0000256" key="9">
    <source>
        <dbReference type="ARBA" id="ARBA00023052"/>
    </source>
</evidence>
<feature type="domain" description="Thiamine pyrophosphate enzyme N-terminal TPP-binding" evidence="16">
    <location>
        <begin position="49"/>
        <end position="160"/>
    </location>
</feature>
<dbReference type="InterPro" id="IPR012110">
    <property type="entry name" value="PDC/IPDC-like"/>
</dbReference>
<dbReference type="PANTHER" id="PTHR43452:SF1">
    <property type="entry name" value="PYRUVATE DECARBOXYLASE C186.09-RELATED"/>
    <property type="match status" value="1"/>
</dbReference>
<dbReference type="PROSITE" id="PS00187">
    <property type="entry name" value="TPP_ENZYMES"/>
    <property type="match status" value="1"/>
</dbReference>
<dbReference type="InterPro" id="IPR047213">
    <property type="entry name" value="TPP_PYR_PDC_IPDC-like"/>
</dbReference>
<dbReference type="SUPFAM" id="SSF52518">
    <property type="entry name" value="Thiamin diphosphate-binding fold (THDP-binding)"/>
    <property type="match status" value="2"/>
</dbReference>
<dbReference type="PANTHER" id="PTHR43452">
    <property type="entry name" value="PYRUVATE DECARBOXYLASE"/>
    <property type="match status" value="1"/>
</dbReference>
<evidence type="ECO:0000256" key="5">
    <source>
        <dbReference type="ARBA" id="ARBA00014422"/>
    </source>
</evidence>
<dbReference type="GO" id="GO:0005829">
    <property type="term" value="C:cytosol"/>
    <property type="evidence" value="ECO:0007669"/>
    <property type="project" value="TreeGrafter"/>
</dbReference>
<keyword evidence="8 11" id="KW-0460">Magnesium</keyword>
<dbReference type="EC" id="4.1.1.1" evidence="4"/>
<dbReference type="Gene3D" id="3.40.50.1220">
    <property type="entry name" value="TPP-binding domain"/>
    <property type="match status" value="1"/>
</dbReference>
<evidence type="ECO:0000313" key="17">
    <source>
        <dbReference type="EMBL" id="KAF9888640.1"/>
    </source>
</evidence>
<dbReference type="Gene3D" id="3.40.50.970">
    <property type="match status" value="2"/>
</dbReference>
<evidence type="ECO:0000313" key="18">
    <source>
        <dbReference type="Proteomes" id="UP001194746"/>
    </source>
</evidence>
<comment type="cofactor">
    <cofactor evidence="11">
        <name>Mg(2+)</name>
        <dbReference type="ChEBI" id="CHEBI:18420"/>
    </cofactor>
    <text evidence="11">Binds 1 Mg(2+) per subunit.</text>
</comment>
<keyword evidence="10" id="KW-0456">Lyase</keyword>
<feature type="domain" description="Thiamine pyrophosphate enzyme central" evidence="14">
    <location>
        <begin position="254"/>
        <end position="357"/>
    </location>
</feature>
<protein>
    <recommendedName>
        <fullName evidence="5">Pyruvate decarboxylase</fullName>
        <ecNumber evidence="4">4.1.1.1</ecNumber>
    </recommendedName>
</protein>
<evidence type="ECO:0000259" key="15">
    <source>
        <dbReference type="Pfam" id="PF02775"/>
    </source>
</evidence>
<evidence type="ECO:0000256" key="2">
    <source>
        <dbReference type="ARBA" id="ARBA00001964"/>
    </source>
</evidence>
<keyword evidence="17" id="KW-0670">Pyruvate</keyword>
<dbReference type="GO" id="GO:0000287">
    <property type="term" value="F:magnesium ion binding"/>
    <property type="evidence" value="ECO:0007669"/>
    <property type="project" value="InterPro"/>
</dbReference>
<keyword evidence="7" id="KW-0210">Decarboxylase</keyword>
<evidence type="ECO:0000256" key="12">
    <source>
        <dbReference type="RuleBase" id="RU362132"/>
    </source>
</evidence>
<comment type="caution">
    <text evidence="17">The sequence shown here is derived from an EMBL/GenBank/DDBJ whole genome shotgun (WGS) entry which is preliminary data.</text>
</comment>
<accession>A0AAD4GTH4</accession>
<reference evidence="17" key="2">
    <citation type="submission" date="2020-02" db="EMBL/GenBank/DDBJ databases">
        <authorList>
            <person name="Gilchrist C.L.M."/>
            <person name="Chooi Y.-H."/>
        </authorList>
    </citation>
    <scope>NUCLEOTIDE SEQUENCE</scope>
    <source>
        <strain evidence="17">MST-FP2251</strain>
    </source>
</reference>
<proteinExistence type="inferred from homology"/>
<feature type="binding site" evidence="11">
    <location>
        <position position="489"/>
    </location>
    <ligand>
        <name>Mg(2+)</name>
        <dbReference type="ChEBI" id="CHEBI:18420"/>
    </ligand>
</feature>
<dbReference type="InterPro" id="IPR012000">
    <property type="entry name" value="Thiamin_PyroP_enz_cen_dom"/>
</dbReference>
<evidence type="ECO:0000256" key="13">
    <source>
        <dbReference type="SAM" id="Phobius"/>
    </source>
</evidence>
<comment type="similarity">
    <text evidence="3 12">Belongs to the TPP enzyme family.</text>
</comment>
<dbReference type="Pfam" id="PF02775">
    <property type="entry name" value="TPP_enzyme_C"/>
    <property type="match status" value="1"/>
</dbReference>
<dbReference type="InterPro" id="IPR029035">
    <property type="entry name" value="DHS-like_NAD/FAD-binding_dom"/>
</dbReference>
<name>A0AAD4GTH4_ASPNN</name>
<dbReference type="Pfam" id="PF02776">
    <property type="entry name" value="TPP_enzyme_N"/>
    <property type="match status" value="1"/>
</dbReference>
<dbReference type="SUPFAM" id="SSF52467">
    <property type="entry name" value="DHS-like NAD/FAD-binding domain"/>
    <property type="match status" value="1"/>
</dbReference>
<evidence type="ECO:0000256" key="1">
    <source>
        <dbReference type="ARBA" id="ARBA00001041"/>
    </source>
</evidence>
<keyword evidence="6 11" id="KW-0479">Metal-binding</keyword>
<dbReference type="PIRSF" id="PIRSF036565">
    <property type="entry name" value="Pyruvt_ip_decrb"/>
    <property type="match status" value="1"/>
</dbReference>
<dbReference type="GO" id="GO:0030976">
    <property type="term" value="F:thiamine pyrophosphate binding"/>
    <property type="evidence" value="ECO:0007669"/>
    <property type="project" value="InterPro"/>
</dbReference>
<feature type="binding site" evidence="11">
    <location>
        <position position="516"/>
    </location>
    <ligand>
        <name>Mg(2+)</name>
        <dbReference type="ChEBI" id="CHEBI:18420"/>
    </ligand>
</feature>
<dbReference type="Pfam" id="PF00205">
    <property type="entry name" value="TPP_enzyme_M"/>
    <property type="match status" value="1"/>
</dbReference>
<evidence type="ECO:0000256" key="3">
    <source>
        <dbReference type="ARBA" id="ARBA00007812"/>
    </source>
</evidence>
<evidence type="ECO:0000256" key="11">
    <source>
        <dbReference type="PIRSR" id="PIRSR036565-2"/>
    </source>
</evidence>
<comment type="cofactor">
    <cofactor evidence="2">
        <name>thiamine diphosphate</name>
        <dbReference type="ChEBI" id="CHEBI:58937"/>
    </cofactor>
</comment>
<feature type="binding site" evidence="11">
    <location>
        <position position="518"/>
    </location>
    <ligand>
        <name>Mg(2+)</name>
        <dbReference type="ChEBI" id="CHEBI:18420"/>
    </ligand>
</feature>
<dbReference type="InterPro" id="IPR012001">
    <property type="entry name" value="Thiamin_PyroP_enz_TPP-bd_dom"/>
</dbReference>
<evidence type="ECO:0000259" key="16">
    <source>
        <dbReference type="Pfam" id="PF02776"/>
    </source>
</evidence>
<organism evidence="17 18">
    <name type="scientific">Aspergillus nanangensis</name>
    <dbReference type="NCBI Taxonomy" id="2582783"/>
    <lineage>
        <taxon>Eukaryota</taxon>
        <taxon>Fungi</taxon>
        <taxon>Dikarya</taxon>
        <taxon>Ascomycota</taxon>
        <taxon>Pezizomycotina</taxon>
        <taxon>Eurotiomycetes</taxon>
        <taxon>Eurotiomycetidae</taxon>
        <taxon>Eurotiales</taxon>
        <taxon>Aspergillaceae</taxon>
        <taxon>Aspergillus</taxon>
        <taxon>Aspergillus subgen. Circumdati</taxon>
    </lineage>
</organism>
<keyword evidence="13" id="KW-1133">Transmembrane helix</keyword>
<dbReference type="AlphaFoldDB" id="A0AAD4GTH4"/>
<dbReference type="CDD" id="cd07038">
    <property type="entry name" value="TPP_PYR_PDC_IPDC_like"/>
    <property type="match status" value="1"/>
</dbReference>
<evidence type="ECO:0000259" key="14">
    <source>
        <dbReference type="Pfam" id="PF00205"/>
    </source>
</evidence>
<evidence type="ECO:0000256" key="4">
    <source>
        <dbReference type="ARBA" id="ARBA00013202"/>
    </source>
</evidence>